<sequence>MEIKQVTLKTRDIKEMKNFYTNTLGLPLTKENEYSFQVVVGSSQLEFTEKDVEGEPYYHFAFNIQGNKFYEAKSWIKERVNLNVEDGEDEAEFSHSDAHSLYFYDPAGNIVEFISRHSISEAGNGPFSPRNILNISEISLTVDDSIIAGQQLIDIGIKERGNYQLSATSLNFMGDSTTGVFMLLIQPGRRWIFSDKISAIYPLDITLSTNNRIIINDNNELIINSNV</sequence>
<feature type="domain" description="VOC" evidence="1">
    <location>
        <begin position="2"/>
        <end position="116"/>
    </location>
</feature>
<dbReference type="RefSeq" id="WP_285933670.1">
    <property type="nucleotide sequence ID" value="NZ_JASTZU010000058.1"/>
</dbReference>
<reference evidence="2 3" key="1">
    <citation type="submission" date="2023-06" db="EMBL/GenBank/DDBJ databases">
        <title>Aquibacillus rhizosphaerae LR5S19.</title>
        <authorList>
            <person name="Sun J.-Q."/>
        </authorList>
    </citation>
    <scope>NUCLEOTIDE SEQUENCE [LARGE SCALE GENOMIC DNA]</scope>
    <source>
        <strain evidence="2 3">LR5S19</strain>
    </source>
</reference>
<name>A0ABT7L950_9BACI</name>
<protein>
    <submittedName>
        <fullName evidence="2">VOC family protein</fullName>
    </submittedName>
</protein>
<evidence type="ECO:0000313" key="2">
    <source>
        <dbReference type="EMBL" id="MDL4842397.1"/>
    </source>
</evidence>
<evidence type="ECO:0000259" key="1">
    <source>
        <dbReference type="PROSITE" id="PS51819"/>
    </source>
</evidence>
<organism evidence="2 3">
    <name type="scientific">Aquibacillus rhizosphaerae</name>
    <dbReference type="NCBI Taxonomy" id="3051431"/>
    <lineage>
        <taxon>Bacteria</taxon>
        <taxon>Bacillati</taxon>
        <taxon>Bacillota</taxon>
        <taxon>Bacilli</taxon>
        <taxon>Bacillales</taxon>
        <taxon>Bacillaceae</taxon>
        <taxon>Aquibacillus</taxon>
    </lineage>
</organism>
<dbReference type="EMBL" id="JASTZU010000058">
    <property type="protein sequence ID" value="MDL4842397.1"/>
    <property type="molecule type" value="Genomic_DNA"/>
</dbReference>
<dbReference type="SUPFAM" id="SSF54593">
    <property type="entry name" value="Glyoxalase/Bleomycin resistance protein/Dihydroxybiphenyl dioxygenase"/>
    <property type="match status" value="1"/>
</dbReference>
<dbReference type="InterPro" id="IPR040553">
    <property type="entry name" value="TxDE"/>
</dbReference>
<dbReference type="InterPro" id="IPR037523">
    <property type="entry name" value="VOC_core"/>
</dbReference>
<evidence type="ECO:0000313" key="3">
    <source>
        <dbReference type="Proteomes" id="UP001235343"/>
    </source>
</evidence>
<dbReference type="InterPro" id="IPR004360">
    <property type="entry name" value="Glyas_Fos-R_dOase_dom"/>
</dbReference>
<proteinExistence type="predicted"/>
<keyword evidence="3" id="KW-1185">Reference proteome</keyword>
<dbReference type="Pfam" id="PF18711">
    <property type="entry name" value="TxDE"/>
    <property type="match status" value="1"/>
</dbReference>
<accession>A0ABT7L950</accession>
<dbReference type="PROSITE" id="PS51819">
    <property type="entry name" value="VOC"/>
    <property type="match status" value="1"/>
</dbReference>
<dbReference type="Proteomes" id="UP001235343">
    <property type="component" value="Unassembled WGS sequence"/>
</dbReference>
<dbReference type="Gene3D" id="3.10.180.10">
    <property type="entry name" value="2,3-Dihydroxybiphenyl 1,2-Dioxygenase, domain 1"/>
    <property type="match status" value="1"/>
</dbReference>
<gene>
    <name evidence="2" type="ORF">QQS35_18320</name>
</gene>
<dbReference type="InterPro" id="IPR029068">
    <property type="entry name" value="Glyas_Bleomycin-R_OHBP_Dase"/>
</dbReference>
<comment type="caution">
    <text evidence="2">The sequence shown here is derived from an EMBL/GenBank/DDBJ whole genome shotgun (WGS) entry which is preliminary data.</text>
</comment>
<dbReference type="Pfam" id="PF00903">
    <property type="entry name" value="Glyoxalase"/>
    <property type="match status" value="1"/>
</dbReference>